<evidence type="ECO:0000256" key="1">
    <source>
        <dbReference type="SAM" id="MobiDB-lite"/>
    </source>
</evidence>
<name>A0AAN8JUE1_PATCE</name>
<evidence type="ECO:0000313" key="3">
    <source>
        <dbReference type="EMBL" id="KAK6185567.1"/>
    </source>
</evidence>
<gene>
    <name evidence="3" type="ORF">SNE40_007772</name>
</gene>
<keyword evidence="4" id="KW-1185">Reference proteome</keyword>
<feature type="region of interest" description="Disordered" evidence="1">
    <location>
        <begin position="117"/>
        <end position="141"/>
    </location>
</feature>
<accession>A0AAN8JUE1</accession>
<dbReference type="Proteomes" id="UP001347796">
    <property type="component" value="Unassembled WGS sequence"/>
</dbReference>
<keyword evidence="2" id="KW-0812">Transmembrane</keyword>
<feature type="region of interest" description="Disordered" evidence="1">
    <location>
        <begin position="1"/>
        <end position="36"/>
    </location>
</feature>
<protein>
    <submittedName>
        <fullName evidence="3">Uncharacterized protein</fullName>
    </submittedName>
</protein>
<dbReference type="EMBL" id="JAZGQO010000006">
    <property type="protein sequence ID" value="KAK6185567.1"/>
    <property type="molecule type" value="Genomic_DNA"/>
</dbReference>
<comment type="caution">
    <text evidence="3">The sequence shown here is derived from an EMBL/GenBank/DDBJ whole genome shotgun (WGS) entry which is preliminary data.</text>
</comment>
<evidence type="ECO:0000313" key="4">
    <source>
        <dbReference type="Proteomes" id="UP001347796"/>
    </source>
</evidence>
<feature type="transmembrane region" description="Helical" evidence="2">
    <location>
        <begin position="49"/>
        <end position="69"/>
    </location>
</feature>
<feature type="compositionally biased region" description="Polar residues" evidence="1">
    <location>
        <begin position="26"/>
        <end position="36"/>
    </location>
</feature>
<sequence>MTKDDANILHNDGLSSTTPPDKVDSSDNSSEHNNTFIPPKVSVTLTDSVAAVTVAVLACVLLLTVVFIIKAIKRRRRAQRGEEIDHIPTVATGVMGTGVAAYNTNSNHNNTVEGSISWEPVTPVPSTSTSLHFPPRGDNSV</sequence>
<reference evidence="3 4" key="1">
    <citation type="submission" date="2024-01" db="EMBL/GenBank/DDBJ databases">
        <title>The genome of the rayed Mediterranean limpet Patella caerulea (Linnaeus, 1758).</title>
        <authorList>
            <person name="Anh-Thu Weber A."/>
            <person name="Halstead-Nussloch G."/>
        </authorList>
    </citation>
    <scope>NUCLEOTIDE SEQUENCE [LARGE SCALE GENOMIC DNA]</scope>
    <source>
        <strain evidence="3">AATW-2023a</strain>
        <tissue evidence="3">Whole specimen</tissue>
    </source>
</reference>
<keyword evidence="2" id="KW-1133">Transmembrane helix</keyword>
<evidence type="ECO:0000256" key="2">
    <source>
        <dbReference type="SAM" id="Phobius"/>
    </source>
</evidence>
<proteinExistence type="predicted"/>
<keyword evidence="2" id="KW-0472">Membrane</keyword>
<dbReference type="AlphaFoldDB" id="A0AAN8JUE1"/>
<organism evidence="3 4">
    <name type="scientific">Patella caerulea</name>
    <name type="common">Rayed Mediterranean limpet</name>
    <dbReference type="NCBI Taxonomy" id="87958"/>
    <lineage>
        <taxon>Eukaryota</taxon>
        <taxon>Metazoa</taxon>
        <taxon>Spiralia</taxon>
        <taxon>Lophotrochozoa</taxon>
        <taxon>Mollusca</taxon>
        <taxon>Gastropoda</taxon>
        <taxon>Patellogastropoda</taxon>
        <taxon>Patelloidea</taxon>
        <taxon>Patellidae</taxon>
        <taxon>Patella</taxon>
    </lineage>
</organism>